<reference evidence="10 11" key="1">
    <citation type="submission" date="2020-08" db="EMBL/GenBank/DDBJ databases">
        <authorList>
            <person name="Hejnol A."/>
        </authorList>
    </citation>
    <scope>NUCLEOTIDE SEQUENCE [LARGE SCALE GENOMIC DNA]</scope>
</reference>
<evidence type="ECO:0000256" key="3">
    <source>
        <dbReference type="ARBA" id="ARBA00022729"/>
    </source>
</evidence>
<dbReference type="GO" id="GO:0030154">
    <property type="term" value="P:cell differentiation"/>
    <property type="evidence" value="ECO:0007669"/>
    <property type="project" value="UniProtKB-KW"/>
</dbReference>
<keyword evidence="5" id="KW-0221">Differentiation</keyword>
<dbReference type="GO" id="GO:0032991">
    <property type="term" value="C:protein-containing complex"/>
    <property type="evidence" value="ECO:0007669"/>
    <property type="project" value="TreeGrafter"/>
</dbReference>
<dbReference type="InterPro" id="IPR013032">
    <property type="entry name" value="EGF-like_CS"/>
</dbReference>
<evidence type="ECO:0000256" key="1">
    <source>
        <dbReference type="ARBA" id="ARBA00022473"/>
    </source>
</evidence>
<dbReference type="GO" id="GO:0005509">
    <property type="term" value="F:calcium ion binding"/>
    <property type="evidence" value="ECO:0007669"/>
    <property type="project" value="InterPro"/>
</dbReference>
<proteinExistence type="predicted"/>
<name>A0A7I8WD45_9ANNE</name>
<protein>
    <submittedName>
        <fullName evidence="10">DgyrCDS14154</fullName>
    </submittedName>
</protein>
<dbReference type="EMBL" id="CAJFCJ010000030">
    <property type="protein sequence ID" value="CAD5125973.1"/>
    <property type="molecule type" value="Genomic_DNA"/>
</dbReference>
<gene>
    <name evidence="10" type="ORF">DGYR_LOCUS13265</name>
</gene>
<feature type="domain" description="EGF-like" evidence="9">
    <location>
        <begin position="328"/>
        <end position="365"/>
    </location>
</feature>
<dbReference type="Pfam" id="PF12661">
    <property type="entry name" value="hEGF"/>
    <property type="match status" value="1"/>
</dbReference>
<feature type="disulfide bond" evidence="8">
    <location>
        <begin position="431"/>
        <end position="440"/>
    </location>
</feature>
<dbReference type="PROSITE" id="PS01186">
    <property type="entry name" value="EGF_2"/>
    <property type="match status" value="2"/>
</dbReference>
<feature type="disulfide bond" evidence="8">
    <location>
        <begin position="297"/>
        <end position="306"/>
    </location>
</feature>
<evidence type="ECO:0000259" key="9">
    <source>
        <dbReference type="PROSITE" id="PS50026"/>
    </source>
</evidence>
<feature type="domain" description="EGF-like" evidence="9">
    <location>
        <begin position="405"/>
        <end position="441"/>
    </location>
</feature>
<evidence type="ECO:0000256" key="2">
    <source>
        <dbReference type="ARBA" id="ARBA00022536"/>
    </source>
</evidence>
<dbReference type="PROSITE" id="PS00022">
    <property type="entry name" value="EGF_1"/>
    <property type="match status" value="6"/>
</dbReference>
<keyword evidence="4" id="KW-0677">Repeat</keyword>
<dbReference type="FunFam" id="2.10.25.10:FF:000472">
    <property type="entry name" value="Uncharacterized protein, isoform A"/>
    <property type="match status" value="1"/>
</dbReference>
<evidence type="ECO:0000256" key="6">
    <source>
        <dbReference type="ARBA" id="ARBA00023157"/>
    </source>
</evidence>
<organism evidence="10 11">
    <name type="scientific">Dimorphilus gyrociliatus</name>
    <dbReference type="NCBI Taxonomy" id="2664684"/>
    <lineage>
        <taxon>Eukaryota</taxon>
        <taxon>Metazoa</taxon>
        <taxon>Spiralia</taxon>
        <taxon>Lophotrochozoa</taxon>
        <taxon>Annelida</taxon>
        <taxon>Polychaeta</taxon>
        <taxon>Polychaeta incertae sedis</taxon>
        <taxon>Dinophilidae</taxon>
        <taxon>Dimorphilus</taxon>
    </lineage>
</organism>
<evidence type="ECO:0000256" key="8">
    <source>
        <dbReference type="PROSITE-ProRule" id="PRU00076"/>
    </source>
</evidence>
<feature type="domain" description="EGF-like" evidence="9">
    <location>
        <begin position="367"/>
        <end position="403"/>
    </location>
</feature>
<dbReference type="PROSITE" id="PS50026">
    <property type="entry name" value="EGF_3"/>
    <property type="match status" value="5"/>
</dbReference>
<evidence type="ECO:0000256" key="7">
    <source>
        <dbReference type="ARBA" id="ARBA00023180"/>
    </source>
</evidence>
<feature type="domain" description="EGF-like" evidence="9">
    <location>
        <begin position="174"/>
        <end position="212"/>
    </location>
</feature>
<feature type="domain" description="EGF-like" evidence="9">
    <location>
        <begin position="271"/>
        <end position="307"/>
    </location>
</feature>
<feature type="disulfide bond" evidence="8">
    <location>
        <begin position="355"/>
        <end position="364"/>
    </location>
</feature>
<sequence>MDIPKQDRNSTYLRVCLKKLQPLTALDEECSVAYASLASPKWGTIIELPLKNAWMTTFTLTLQVVDISSPWSTWTFYNGALLSGRRWNSILRNVNGQLFHYKIRMVCNQNYYARDSTCKAGCLHGTCTKQGECSCDPGWQGVLCNVCKAFPGCKNGYCLDKPWQCICYKNWGGNLDYCATNSPCKNGGYCKNTADGHYICECKRGYHGLNCEYVYDYFCQCPLDFTGKNCSIPRPTRAIGNLRCLCSRNQRCLNGKCVCKPGFTGINCTDEIDNCLTDSCLNGGTCVNGLKGIVCICKDRWQGQSCELDNRNYQVNQTYSNVLYPLTKANDCQAKICQNGGTCINTGDEGFICLCKSYFEGKLCQKRKNHCHSLPCWNGGSCFERIDDFHCVCLNGFSGKQCESKINQCSSLPCPWGSSCIEKNGSFKCICPKYRSGKLCQKTVKIDFKVPYCHYKRKLYVHKEEWEDNCNLCKCFSGIVKCSKLYCPNYIFYKKRCTEDISNSLTAIKCFTPNCNKLQRCSFYNETFSSKKVCGKKNCSIVTFCFHKNRLKEGLAIAEVCDRIRRLYSIRRIFTISTLYVECSLSNSISEEKYTRRHYRLS</sequence>
<dbReference type="SMART" id="SM00051">
    <property type="entry name" value="DSL"/>
    <property type="match status" value="1"/>
</dbReference>
<dbReference type="InterPro" id="IPR001774">
    <property type="entry name" value="DSL"/>
</dbReference>
<evidence type="ECO:0000256" key="5">
    <source>
        <dbReference type="ARBA" id="ARBA00022782"/>
    </source>
</evidence>
<keyword evidence="11" id="KW-1185">Reference proteome</keyword>
<dbReference type="SUPFAM" id="SSF57196">
    <property type="entry name" value="EGF/Laminin"/>
    <property type="match status" value="5"/>
</dbReference>
<dbReference type="Proteomes" id="UP000549394">
    <property type="component" value="Unassembled WGS sequence"/>
</dbReference>
<dbReference type="GO" id="GO:0007157">
    <property type="term" value="P:heterophilic cell-cell adhesion via plasma membrane cell adhesion molecules"/>
    <property type="evidence" value="ECO:0007669"/>
    <property type="project" value="TreeGrafter"/>
</dbReference>
<dbReference type="InterPro" id="IPR051022">
    <property type="entry name" value="Notch_Cell-Fate_Det"/>
</dbReference>
<keyword evidence="1" id="KW-0217">Developmental protein</keyword>
<evidence type="ECO:0000313" key="11">
    <source>
        <dbReference type="Proteomes" id="UP000549394"/>
    </source>
</evidence>
<dbReference type="OrthoDB" id="5953235at2759"/>
<dbReference type="InterPro" id="IPR000742">
    <property type="entry name" value="EGF"/>
</dbReference>
<dbReference type="CDD" id="cd00054">
    <property type="entry name" value="EGF_CA"/>
    <property type="match status" value="4"/>
</dbReference>
<evidence type="ECO:0000313" key="10">
    <source>
        <dbReference type="EMBL" id="CAD5125973.1"/>
    </source>
</evidence>
<dbReference type="SUPFAM" id="SSF57603">
    <property type="entry name" value="FnI-like domain"/>
    <property type="match status" value="1"/>
</dbReference>
<feature type="disulfide bond" evidence="8">
    <location>
        <begin position="393"/>
        <end position="402"/>
    </location>
</feature>
<keyword evidence="3" id="KW-0732">Signal</keyword>
<keyword evidence="6 8" id="KW-1015">Disulfide bond</keyword>
<dbReference type="SMART" id="SM00179">
    <property type="entry name" value="EGF_CA"/>
    <property type="match status" value="5"/>
</dbReference>
<comment type="caution">
    <text evidence="8">Lacks conserved residue(s) required for the propagation of feature annotation.</text>
</comment>
<dbReference type="AlphaFoldDB" id="A0A7I8WD45"/>
<dbReference type="Gene3D" id="2.10.25.10">
    <property type="entry name" value="Laminin"/>
    <property type="match status" value="7"/>
</dbReference>
<keyword evidence="2 8" id="KW-0245">EGF-like domain</keyword>
<dbReference type="GO" id="GO:0005886">
    <property type="term" value="C:plasma membrane"/>
    <property type="evidence" value="ECO:0007669"/>
    <property type="project" value="TreeGrafter"/>
</dbReference>
<dbReference type="SMART" id="SM00181">
    <property type="entry name" value="EGF"/>
    <property type="match status" value="8"/>
</dbReference>
<dbReference type="PANTHER" id="PTHR24049">
    <property type="entry name" value="CRUMBS FAMILY MEMBER"/>
    <property type="match status" value="1"/>
</dbReference>
<evidence type="ECO:0000256" key="4">
    <source>
        <dbReference type="ARBA" id="ARBA00022737"/>
    </source>
</evidence>
<dbReference type="Pfam" id="PF00008">
    <property type="entry name" value="EGF"/>
    <property type="match status" value="3"/>
</dbReference>
<dbReference type="InterPro" id="IPR056986">
    <property type="entry name" value="JAG1_1/2_dom"/>
</dbReference>
<dbReference type="FunFam" id="2.10.25.10:FF:000294">
    <property type="entry name" value="Delta-like protein"/>
    <property type="match status" value="1"/>
</dbReference>
<comment type="caution">
    <text evidence="10">The sequence shown here is derived from an EMBL/GenBank/DDBJ whole genome shotgun (WGS) entry which is preliminary data.</text>
</comment>
<feature type="disulfide bond" evidence="8">
    <location>
        <begin position="202"/>
        <end position="211"/>
    </location>
</feature>
<dbReference type="GO" id="GO:0045197">
    <property type="term" value="P:establishment or maintenance of epithelial cell apical/basal polarity"/>
    <property type="evidence" value="ECO:0007669"/>
    <property type="project" value="TreeGrafter"/>
</dbReference>
<dbReference type="GO" id="GO:0007154">
    <property type="term" value="P:cell communication"/>
    <property type="evidence" value="ECO:0007669"/>
    <property type="project" value="InterPro"/>
</dbReference>
<keyword evidence="7" id="KW-0325">Glycoprotein</keyword>
<dbReference type="Pfam" id="PF23575">
    <property type="entry name" value="JAG1"/>
    <property type="match status" value="1"/>
</dbReference>
<dbReference type="Gene3D" id="2.10.70.10">
    <property type="entry name" value="Complement Module, domain 1"/>
    <property type="match status" value="1"/>
</dbReference>
<accession>A0A7I8WD45</accession>
<dbReference type="InterPro" id="IPR001881">
    <property type="entry name" value="EGF-like_Ca-bd_dom"/>
</dbReference>